<dbReference type="PANTHER" id="PTHR22836">
    <property type="entry name" value="WD40 REPEAT PROTEIN"/>
    <property type="match status" value="1"/>
</dbReference>
<dbReference type="PROSITE" id="PS50294">
    <property type="entry name" value="WD_REPEATS_REGION"/>
    <property type="match status" value="2"/>
</dbReference>
<accession>A0ABY6LBW7</accession>
<feature type="repeat" description="WD" evidence="1">
    <location>
        <begin position="192"/>
        <end position="223"/>
    </location>
</feature>
<evidence type="ECO:0000313" key="2">
    <source>
        <dbReference type="EMBL" id="UYV76950.1"/>
    </source>
</evidence>
<evidence type="ECO:0000256" key="1">
    <source>
        <dbReference type="PROSITE-ProRule" id="PRU00221"/>
    </source>
</evidence>
<reference evidence="2 3" key="1">
    <citation type="submission" date="2022-01" db="EMBL/GenBank/DDBJ databases">
        <title>A chromosomal length assembly of Cordylochernes scorpioides.</title>
        <authorList>
            <person name="Zeh D."/>
            <person name="Zeh J."/>
        </authorList>
    </citation>
    <scope>NUCLEOTIDE SEQUENCE [LARGE SCALE GENOMIC DNA]</scope>
    <source>
        <strain evidence="2">IN4F17</strain>
        <tissue evidence="2">Whole Body</tissue>
    </source>
</reference>
<keyword evidence="1" id="KW-0853">WD repeat</keyword>
<dbReference type="InterPro" id="IPR001680">
    <property type="entry name" value="WD40_rpt"/>
</dbReference>
<feature type="repeat" description="WD" evidence="1">
    <location>
        <begin position="51"/>
        <end position="92"/>
    </location>
</feature>
<organism evidence="2 3">
    <name type="scientific">Cordylochernes scorpioides</name>
    <dbReference type="NCBI Taxonomy" id="51811"/>
    <lineage>
        <taxon>Eukaryota</taxon>
        <taxon>Metazoa</taxon>
        <taxon>Ecdysozoa</taxon>
        <taxon>Arthropoda</taxon>
        <taxon>Chelicerata</taxon>
        <taxon>Arachnida</taxon>
        <taxon>Pseudoscorpiones</taxon>
        <taxon>Cheliferoidea</taxon>
        <taxon>Chernetidae</taxon>
        <taxon>Cordylochernes</taxon>
    </lineage>
</organism>
<evidence type="ECO:0000313" key="3">
    <source>
        <dbReference type="Proteomes" id="UP001235939"/>
    </source>
</evidence>
<dbReference type="SMART" id="SM00320">
    <property type="entry name" value="WD40"/>
    <property type="match status" value="3"/>
</dbReference>
<dbReference type="PANTHER" id="PTHR22836:SF0">
    <property type="entry name" value="PRE-MRNA 3' END PROCESSING PROTEIN WDR33"/>
    <property type="match status" value="1"/>
</dbReference>
<dbReference type="Pfam" id="PF00400">
    <property type="entry name" value="WD40"/>
    <property type="match status" value="3"/>
</dbReference>
<dbReference type="SUPFAM" id="SSF50978">
    <property type="entry name" value="WD40 repeat-like"/>
    <property type="match status" value="1"/>
</dbReference>
<dbReference type="InterPro" id="IPR036322">
    <property type="entry name" value="WD40_repeat_dom_sf"/>
</dbReference>
<protein>
    <submittedName>
        <fullName evidence="2">WDR33</fullName>
    </submittedName>
</protein>
<dbReference type="Gene3D" id="2.130.10.10">
    <property type="entry name" value="YVTN repeat-like/Quinoprotein amine dehydrogenase"/>
    <property type="match status" value="2"/>
</dbReference>
<sequence>MQLTLLCPGHGADVKCVAWHPQKALLVSGSKDSQQPVKLWDPRSGQSLATIHAHKSTVMEAKWNNNGNWLLTASRDHLLKLFDIRSMNQEVQVFRGHKREACSKDPLALAFFLSSPFVLSRPCLASCPRDPLRQRGLRWLHHVLDRRNAFAFVIKTESTTQWQADLAPKEMATSDSAAAPNMETEKEVGGMEQAHDSCVWSISWHPLGHILCSGSNDHTSKFWTRNRPGDRMRDKYNLNTMPKGIDENTEFGELVPFLTDRMARND</sequence>
<keyword evidence="3" id="KW-1185">Reference proteome</keyword>
<proteinExistence type="predicted"/>
<dbReference type="EMBL" id="CP092876">
    <property type="protein sequence ID" value="UYV76950.1"/>
    <property type="molecule type" value="Genomic_DNA"/>
</dbReference>
<dbReference type="InterPro" id="IPR045245">
    <property type="entry name" value="Pfs2-like"/>
</dbReference>
<gene>
    <name evidence="2" type="ORF">LAZ67_14002547</name>
</gene>
<dbReference type="PROSITE" id="PS50082">
    <property type="entry name" value="WD_REPEATS_2"/>
    <property type="match status" value="2"/>
</dbReference>
<dbReference type="Proteomes" id="UP001235939">
    <property type="component" value="Chromosome 14"/>
</dbReference>
<name>A0ABY6LBW7_9ARAC</name>
<dbReference type="InterPro" id="IPR015943">
    <property type="entry name" value="WD40/YVTN_repeat-like_dom_sf"/>
</dbReference>